<dbReference type="EMBL" id="BARS01048962">
    <property type="protein sequence ID" value="GAG28775.1"/>
    <property type="molecule type" value="Genomic_DNA"/>
</dbReference>
<organism evidence="2">
    <name type="scientific">marine sediment metagenome</name>
    <dbReference type="NCBI Taxonomy" id="412755"/>
    <lineage>
        <taxon>unclassified sequences</taxon>
        <taxon>metagenomes</taxon>
        <taxon>ecological metagenomes</taxon>
    </lineage>
</organism>
<feature type="compositionally biased region" description="Basic and acidic residues" evidence="1">
    <location>
        <begin position="1"/>
        <end position="24"/>
    </location>
</feature>
<feature type="region of interest" description="Disordered" evidence="1">
    <location>
        <begin position="75"/>
        <end position="100"/>
    </location>
</feature>
<feature type="compositionally biased region" description="Basic and acidic residues" evidence="1">
    <location>
        <begin position="31"/>
        <end position="44"/>
    </location>
</feature>
<comment type="caution">
    <text evidence="2">The sequence shown here is derived from an EMBL/GenBank/DDBJ whole genome shotgun (WGS) entry which is preliminary data.</text>
</comment>
<protein>
    <submittedName>
        <fullName evidence="2">Uncharacterized protein</fullName>
    </submittedName>
</protein>
<accession>X0WDQ4</accession>
<gene>
    <name evidence="2" type="ORF">S01H1_73290</name>
</gene>
<evidence type="ECO:0000313" key="2">
    <source>
        <dbReference type="EMBL" id="GAG28775.1"/>
    </source>
</evidence>
<proteinExistence type="predicted"/>
<feature type="non-terminal residue" evidence="2">
    <location>
        <position position="100"/>
    </location>
</feature>
<reference evidence="2" key="1">
    <citation type="journal article" date="2014" name="Front. Microbiol.">
        <title>High frequency of phylogenetically diverse reductive dehalogenase-homologous genes in deep subseafloor sedimentary metagenomes.</title>
        <authorList>
            <person name="Kawai M."/>
            <person name="Futagami T."/>
            <person name="Toyoda A."/>
            <person name="Takaki Y."/>
            <person name="Nishi S."/>
            <person name="Hori S."/>
            <person name="Arai W."/>
            <person name="Tsubouchi T."/>
            <person name="Morono Y."/>
            <person name="Uchiyama I."/>
            <person name="Ito T."/>
            <person name="Fujiyama A."/>
            <person name="Inagaki F."/>
            <person name="Takami H."/>
        </authorList>
    </citation>
    <scope>NUCLEOTIDE SEQUENCE</scope>
    <source>
        <strain evidence="2">Expedition CK06-06</strain>
    </source>
</reference>
<name>X0WDQ4_9ZZZZ</name>
<feature type="region of interest" description="Disordered" evidence="1">
    <location>
        <begin position="1"/>
        <end position="44"/>
    </location>
</feature>
<sequence>MDGLEDKQDVTTSAETKETSEKEPGTFTEKQVVEREQRARSDALSDINRYKAEATKAINAAQAAEARINRMLKEQEDAELEANRDDPDKLTLTRERQSRR</sequence>
<dbReference type="AlphaFoldDB" id="X0WDQ4"/>
<evidence type="ECO:0000256" key="1">
    <source>
        <dbReference type="SAM" id="MobiDB-lite"/>
    </source>
</evidence>